<dbReference type="EMBL" id="HBIP01015867">
    <property type="protein sequence ID" value="CAE0494164.1"/>
    <property type="molecule type" value="Transcribed_RNA"/>
</dbReference>
<name>A0A7S3VN23_DUNTE</name>
<gene>
    <name evidence="1" type="ORF">DTER00134_LOCUS9237</name>
</gene>
<reference evidence="1" key="1">
    <citation type="submission" date="2021-01" db="EMBL/GenBank/DDBJ databases">
        <authorList>
            <person name="Corre E."/>
            <person name="Pelletier E."/>
            <person name="Niang G."/>
            <person name="Scheremetjew M."/>
            <person name="Finn R."/>
            <person name="Kale V."/>
            <person name="Holt S."/>
            <person name="Cochrane G."/>
            <person name="Meng A."/>
            <person name="Brown T."/>
            <person name="Cohen L."/>
        </authorList>
    </citation>
    <scope>NUCLEOTIDE SEQUENCE</scope>
    <source>
        <strain evidence="1">CCMP1320</strain>
    </source>
</reference>
<organism evidence="1">
    <name type="scientific">Dunaliella tertiolecta</name>
    <name type="common">Green alga</name>
    <dbReference type="NCBI Taxonomy" id="3047"/>
    <lineage>
        <taxon>Eukaryota</taxon>
        <taxon>Viridiplantae</taxon>
        <taxon>Chlorophyta</taxon>
        <taxon>core chlorophytes</taxon>
        <taxon>Chlorophyceae</taxon>
        <taxon>CS clade</taxon>
        <taxon>Chlamydomonadales</taxon>
        <taxon>Dunaliellaceae</taxon>
        <taxon>Dunaliella</taxon>
    </lineage>
</organism>
<sequence>MARLVPGQTAWPPITHTLIPYFQGIGHSSSTGTRAACKLHVSPCTHPFAVILMQEQPRRHHWSAVAGPGFPRIRHERVCDKAPAQPWGS</sequence>
<accession>A0A7S3VN23</accession>
<evidence type="ECO:0000313" key="1">
    <source>
        <dbReference type="EMBL" id="CAE0494164.1"/>
    </source>
</evidence>
<proteinExistence type="predicted"/>
<dbReference type="AlphaFoldDB" id="A0A7S3VN23"/>
<protein>
    <submittedName>
        <fullName evidence="1">Uncharacterized protein</fullName>
    </submittedName>
</protein>